<proteinExistence type="predicted"/>
<dbReference type="RefSeq" id="WP_340518019.1">
    <property type="nucleotide sequence ID" value="NZ_JBBLXS010000013.1"/>
</dbReference>
<protein>
    <submittedName>
        <fullName evidence="2">Uncharacterized protein</fullName>
    </submittedName>
</protein>
<evidence type="ECO:0000256" key="1">
    <source>
        <dbReference type="SAM" id="MobiDB-lite"/>
    </source>
</evidence>
<keyword evidence="3" id="KW-1185">Reference proteome</keyword>
<comment type="caution">
    <text evidence="2">The sequence shown here is derived from an EMBL/GenBank/DDBJ whole genome shotgun (WGS) entry which is preliminary data.</text>
</comment>
<evidence type="ECO:0000313" key="3">
    <source>
        <dbReference type="Proteomes" id="UP001384579"/>
    </source>
</evidence>
<sequence>MSHFNIKTLAFYGIAIASVTLLFKVVTAYGETNLKAAPAIAGSYRFDAKNLPKCLKSDDLVLTIEQSGVYLSGNLKSNNSSVDRQKTTPEKPTLAGNWENQGLSLSGAVPNLTGCGESTGGSSQKSLVKLRGMLEGESLKGKISLVENAVATDFTAERVKKGEQQKEQGH</sequence>
<dbReference type="Proteomes" id="UP001384579">
    <property type="component" value="Unassembled WGS sequence"/>
</dbReference>
<accession>A0ABU8YGV6</accession>
<name>A0ABU8YGV6_9CYAN</name>
<feature type="region of interest" description="Disordered" evidence="1">
    <location>
        <begin position="78"/>
        <end position="101"/>
    </location>
</feature>
<dbReference type="EMBL" id="JBBLXS010000013">
    <property type="protein sequence ID" value="MEK0183593.1"/>
    <property type="molecule type" value="Genomic_DNA"/>
</dbReference>
<gene>
    <name evidence="2" type="ORF">WMG39_01890</name>
</gene>
<organism evidence="2 3">
    <name type="scientific">Microcoleus anatoxicus PTRS2</name>
    <dbReference type="NCBI Taxonomy" id="2705321"/>
    <lineage>
        <taxon>Bacteria</taxon>
        <taxon>Bacillati</taxon>
        <taxon>Cyanobacteriota</taxon>
        <taxon>Cyanophyceae</taxon>
        <taxon>Oscillatoriophycideae</taxon>
        <taxon>Oscillatoriales</taxon>
        <taxon>Microcoleaceae</taxon>
        <taxon>Microcoleus</taxon>
        <taxon>Microcoleus anatoxicus</taxon>
    </lineage>
</organism>
<evidence type="ECO:0000313" key="2">
    <source>
        <dbReference type="EMBL" id="MEK0183593.1"/>
    </source>
</evidence>
<reference evidence="2 3" key="1">
    <citation type="journal article" date="2020" name="Harmful Algae">
        <title>Molecular and morphological characterization of a novel dihydroanatoxin-a producing Microcoleus species (cyanobacteria) from the Russian River, California, USA.</title>
        <authorList>
            <person name="Conklin K.Y."/>
            <person name="Stancheva R."/>
            <person name="Otten T.G."/>
            <person name="Fadness R."/>
            <person name="Boyer G.L."/>
            <person name="Read B."/>
            <person name="Zhang X."/>
            <person name="Sheath R.G."/>
        </authorList>
    </citation>
    <scope>NUCLEOTIDE SEQUENCE [LARGE SCALE GENOMIC DNA]</scope>
    <source>
        <strain evidence="2 3">PTRS2</strain>
    </source>
</reference>